<name>F1T4E8_9ACTN</name>
<organism evidence="1 2">
    <name type="scientific">Fannyhessea vaginae DSM 15829</name>
    <dbReference type="NCBI Taxonomy" id="525256"/>
    <lineage>
        <taxon>Bacteria</taxon>
        <taxon>Bacillati</taxon>
        <taxon>Actinomycetota</taxon>
        <taxon>Coriobacteriia</taxon>
        <taxon>Coriobacteriales</taxon>
        <taxon>Atopobiaceae</taxon>
        <taxon>Fannyhessea</taxon>
    </lineage>
</organism>
<keyword evidence="2" id="KW-1185">Reference proteome</keyword>
<dbReference type="AlphaFoldDB" id="F1T4E8"/>
<proteinExistence type="predicted"/>
<dbReference type="Proteomes" id="UP000005947">
    <property type="component" value="Unassembled WGS sequence"/>
</dbReference>
<dbReference type="EMBL" id="ACGK02000001">
    <property type="protein sequence ID" value="EGF23592.1"/>
    <property type="molecule type" value="Genomic_DNA"/>
</dbReference>
<evidence type="ECO:0000313" key="1">
    <source>
        <dbReference type="EMBL" id="EGF23592.1"/>
    </source>
</evidence>
<comment type="caution">
    <text evidence="1">The sequence shown here is derived from an EMBL/GenBank/DDBJ whole genome shotgun (WGS) entry which is preliminary data.</text>
</comment>
<sequence length="80" mass="9210">MCWKSGGGHIICVDRTNGGLRLFDPQINRRYAGEEISNYFDSVKFFTAYKGRKINIALKLLRVDNVDFNKKLVDKILEKA</sequence>
<gene>
    <name evidence="1" type="ORF">HMPREF0091_10539</name>
</gene>
<protein>
    <submittedName>
        <fullName evidence="1">Uncharacterized protein</fullName>
    </submittedName>
</protein>
<accession>F1T4E8</accession>
<evidence type="ECO:0000313" key="2">
    <source>
        <dbReference type="Proteomes" id="UP000005947"/>
    </source>
</evidence>
<reference evidence="1 2" key="1">
    <citation type="submission" date="2011-02" db="EMBL/GenBank/DDBJ databases">
        <authorList>
            <person name="Muzny D."/>
            <person name="Qin X."/>
            <person name="Buhay C."/>
            <person name="Dugan-Rocha S."/>
            <person name="Ding Y."/>
            <person name="Chen G."/>
            <person name="Hawes A."/>
            <person name="Holder M."/>
            <person name="Jhangiani S."/>
            <person name="Johnson A."/>
            <person name="Khan Z."/>
            <person name="Li Z."/>
            <person name="Liu W."/>
            <person name="Liu X."/>
            <person name="Perez L."/>
            <person name="Shen H."/>
            <person name="Wang Q."/>
            <person name="Watt J."/>
            <person name="Xi L."/>
            <person name="Xin Y."/>
            <person name="Zhou J."/>
            <person name="Deng J."/>
            <person name="Jiang H."/>
            <person name="Liu Y."/>
            <person name="Qu J."/>
            <person name="Song X.-Z."/>
            <person name="Zhang L."/>
            <person name="Villasana D."/>
            <person name="Johnson A."/>
            <person name="Liu J."/>
            <person name="Liyanage D."/>
            <person name="Lorensuhewa L."/>
            <person name="Robinson T."/>
            <person name="Song A."/>
            <person name="Song B.-B."/>
            <person name="Dinh H."/>
            <person name="Thornton R."/>
            <person name="Coyle M."/>
            <person name="Francisco L."/>
            <person name="Jackson L."/>
            <person name="Javaid M."/>
            <person name="Korchina V."/>
            <person name="Kovar C."/>
            <person name="Mata R."/>
            <person name="Mathew T."/>
            <person name="Ngo R."/>
            <person name="Nguyen L."/>
            <person name="Nguyen N."/>
            <person name="Okwuonu G."/>
            <person name="Ongeri F."/>
            <person name="Pham C."/>
            <person name="Simmons D."/>
            <person name="Wilczek-Boney K."/>
            <person name="Hale W."/>
            <person name="Jakkamsetti A."/>
            <person name="Pham P."/>
            <person name="Ruth R."/>
            <person name="San Lucas F."/>
            <person name="Warren J."/>
            <person name="Zhang J."/>
            <person name="Zhao Z."/>
            <person name="Zhou C."/>
            <person name="Zhu D."/>
            <person name="Lee S."/>
            <person name="Bess C."/>
            <person name="Blankenburg K."/>
            <person name="Forbes L."/>
            <person name="Fu Q."/>
            <person name="Gubbala S."/>
            <person name="Hirani K."/>
            <person name="Jayaseelan J.C."/>
            <person name="Lara F."/>
            <person name="Munidasa M."/>
            <person name="Palculict T."/>
            <person name="Patil S."/>
            <person name="Pu L.-L."/>
            <person name="Saada N."/>
            <person name="Tang L."/>
            <person name="Weissenberger G."/>
            <person name="Zhu Y."/>
            <person name="Hemphill L."/>
            <person name="Shang Y."/>
            <person name="Youmans B."/>
            <person name="Ayvaz T."/>
            <person name="Ross M."/>
            <person name="Santibanez J."/>
            <person name="Aqrawi P."/>
            <person name="Gross S."/>
            <person name="Joshi V."/>
            <person name="Fowler G."/>
            <person name="Nazareth L."/>
            <person name="Reid J."/>
            <person name="Worley K."/>
            <person name="Petrosino J."/>
            <person name="Highlander S."/>
            <person name="Gibbs R."/>
        </authorList>
    </citation>
    <scope>NUCLEOTIDE SEQUENCE [LARGE SCALE GENOMIC DNA]</scope>
    <source>
        <strain evidence="1 2">DSM 15829</strain>
    </source>
</reference>